<protein>
    <submittedName>
        <fullName evidence="1">(salmon louse) hypothetical protein</fullName>
    </submittedName>
</protein>
<keyword evidence="2" id="KW-1185">Reference proteome</keyword>
<reference evidence="1" key="1">
    <citation type="submission" date="2021-02" db="EMBL/GenBank/DDBJ databases">
        <authorList>
            <person name="Bekaert M."/>
        </authorList>
    </citation>
    <scope>NUCLEOTIDE SEQUENCE</scope>
    <source>
        <strain evidence="1">IoA-00</strain>
    </source>
</reference>
<accession>A0A7R8H279</accession>
<dbReference type="Proteomes" id="UP000675881">
    <property type="component" value="Chromosome 12"/>
</dbReference>
<sequence length="198" mass="22288">MTMGMTEPINIDMPIWAINTAVPPPPLANSSGNEKCFIHPNGKHRAKYCFVMKTTTKSDPWEVEEPPIEKPPPVAIISKYVIDTDKGRIDRTTYLIRGHVGKWELADTGNRSRDLWRSIYPRKRLEMVETAVGAVGSHQLNVVGQPTKPVKIMVEQYLKPGLLRALVWSRIPFILSITTMRDLSISLELCDKIVAKIG</sequence>
<proteinExistence type="predicted"/>
<evidence type="ECO:0000313" key="2">
    <source>
        <dbReference type="Proteomes" id="UP000675881"/>
    </source>
</evidence>
<gene>
    <name evidence="1" type="ORF">LSAA_3458</name>
</gene>
<name>A0A7R8H279_LEPSM</name>
<evidence type="ECO:0000313" key="1">
    <source>
        <dbReference type="EMBL" id="CAF2819916.1"/>
    </source>
</evidence>
<dbReference type="AlphaFoldDB" id="A0A7R8H279"/>
<organism evidence="1 2">
    <name type="scientific">Lepeophtheirus salmonis</name>
    <name type="common">Salmon louse</name>
    <name type="synonym">Caligus salmonis</name>
    <dbReference type="NCBI Taxonomy" id="72036"/>
    <lineage>
        <taxon>Eukaryota</taxon>
        <taxon>Metazoa</taxon>
        <taxon>Ecdysozoa</taxon>
        <taxon>Arthropoda</taxon>
        <taxon>Crustacea</taxon>
        <taxon>Multicrustacea</taxon>
        <taxon>Hexanauplia</taxon>
        <taxon>Copepoda</taxon>
        <taxon>Siphonostomatoida</taxon>
        <taxon>Caligidae</taxon>
        <taxon>Lepeophtheirus</taxon>
    </lineage>
</organism>
<dbReference type="EMBL" id="HG994591">
    <property type="protein sequence ID" value="CAF2819916.1"/>
    <property type="molecule type" value="Genomic_DNA"/>
</dbReference>
<dbReference type="OrthoDB" id="420169at2759"/>